<accession>A0A9D1GRP6</accession>
<dbReference type="InterPro" id="IPR012504">
    <property type="entry name" value="Spore_YabP"/>
</dbReference>
<gene>
    <name evidence="1" type="ORF">IAC39_00520</name>
</gene>
<organism evidence="1 2">
    <name type="scientific">Candidatus Faeciplasma pullistercoris</name>
    <dbReference type="NCBI Taxonomy" id="2840800"/>
    <lineage>
        <taxon>Bacteria</taxon>
        <taxon>Bacillati</taxon>
        <taxon>Bacillota</taxon>
        <taxon>Clostridia</taxon>
        <taxon>Eubacteriales</taxon>
        <taxon>Oscillospiraceae</taxon>
        <taxon>Oscillospiraceae incertae sedis</taxon>
        <taxon>Candidatus Faeciplasma</taxon>
    </lineage>
</organism>
<dbReference type="InterPro" id="IPR038705">
    <property type="entry name" value="YabP_sf"/>
</dbReference>
<protein>
    <submittedName>
        <fullName evidence="1">YabP/YqfC family sporulation protein</fullName>
    </submittedName>
</protein>
<dbReference type="Gene3D" id="2.60.40.2000">
    <property type="match status" value="1"/>
</dbReference>
<dbReference type="Pfam" id="PF07873">
    <property type="entry name" value="YabP"/>
    <property type="match status" value="1"/>
</dbReference>
<dbReference type="Proteomes" id="UP000824136">
    <property type="component" value="Unassembled WGS sequence"/>
</dbReference>
<evidence type="ECO:0000313" key="2">
    <source>
        <dbReference type="Proteomes" id="UP000824136"/>
    </source>
</evidence>
<sequence>MPEQPSSVRPHNLILEDRLRLSLSGVTDVESFNETEIFLYTSLGELSIKGKGLHVGSMSLETGDVEITGEVKALVYGDADRKKKPTLLGKLTR</sequence>
<reference evidence="1" key="2">
    <citation type="journal article" date="2021" name="PeerJ">
        <title>Extensive microbial diversity within the chicken gut microbiome revealed by metagenomics and culture.</title>
        <authorList>
            <person name="Gilroy R."/>
            <person name="Ravi A."/>
            <person name="Getino M."/>
            <person name="Pursley I."/>
            <person name="Horton D.L."/>
            <person name="Alikhan N.F."/>
            <person name="Baker D."/>
            <person name="Gharbi K."/>
            <person name="Hall N."/>
            <person name="Watson M."/>
            <person name="Adriaenssens E.M."/>
            <person name="Foster-Nyarko E."/>
            <person name="Jarju S."/>
            <person name="Secka A."/>
            <person name="Antonio M."/>
            <person name="Oren A."/>
            <person name="Chaudhuri R.R."/>
            <person name="La Ragione R."/>
            <person name="Hildebrand F."/>
            <person name="Pallen M.J."/>
        </authorList>
    </citation>
    <scope>NUCLEOTIDE SEQUENCE</scope>
    <source>
        <strain evidence="1">CHK33-4379</strain>
    </source>
</reference>
<name>A0A9D1GRP6_9FIRM</name>
<dbReference type="AlphaFoldDB" id="A0A9D1GRP6"/>
<evidence type="ECO:0000313" key="1">
    <source>
        <dbReference type="EMBL" id="HIT58201.1"/>
    </source>
</evidence>
<comment type="caution">
    <text evidence="1">The sequence shown here is derived from an EMBL/GenBank/DDBJ whole genome shotgun (WGS) entry which is preliminary data.</text>
</comment>
<dbReference type="PIRSF" id="PIRSF011576">
    <property type="entry name" value="YabP"/>
    <property type="match status" value="1"/>
</dbReference>
<dbReference type="InterPro" id="IPR022476">
    <property type="entry name" value="Spore_YabP/YqfC"/>
</dbReference>
<dbReference type="EMBL" id="DVLL01000003">
    <property type="protein sequence ID" value="HIT58201.1"/>
    <property type="molecule type" value="Genomic_DNA"/>
</dbReference>
<proteinExistence type="predicted"/>
<dbReference type="GO" id="GO:0030435">
    <property type="term" value="P:sporulation resulting in formation of a cellular spore"/>
    <property type="evidence" value="ECO:0007669"/>
    <property type="project" value="InterPro"/>
</dbReference>
<reference evidence="1" key="1">
    <citation type="submission" date="2020-10" db="EMBL/GenBank/DDBJ databases">
        <authorList>
            <person name="Gilroy R."/>
        </authorList>
    </citation>
    <scope>NUCLEOTIDE SEQUENCE</scope>
    <source>
        <strain evidence="1">CHK33-4379</strain>
    </source>
</reference>